<dbReference type="GO" id="GO:0016887">
    <property type="term" value="F:ATP hydrolysis activity"/>
    <property type="evidence" value="ECO:0007669"/>
    <property type="project" value="TreeGrafter"/>
</dbReference>
<dbReference type="GO" id="GO:0003777">
    <property type="term" value="F:microtubule motor activity"/>
    <property type="evidence" value="ECO:0007669"/>
    <property type="project" value="InterPro"/>
</dbReference>
<dbReference type="GO" id="GO:0008017">
    <property type="term" value="F:microtubule binding"/>
    <property type="evidence" value="ECO:0007669"/>
    <property type="project" value="InterPro"/>
</dbReference>
<dbReference type="PANTHER" id="PTHR24115:SF1008">
    <property type="entry name" value="KINESIN-LIKE PROTEIN SUBITO"/>
    <property type="match status" value="1"/>
</dbReference>
<dbReference type="PANTHER" id="PTHR24115">
    <property type="entry name" value="KINESIN-RELATED"/>
    <property type="match status" value="1"/>
</dbReference>
<evidence type="ECO:0000256" key="1">
    <source>
        <dbReference type="ARBA" id="ARBA00022701"/>
    </source>
</evidence>
<dbReference type="Proteomes" id="UP000305948">
    <property type="component" value="Unassembled WGS sequence"/>
</dbReference>
<evidence type="ECO:0000259" key="8">
    <source>
        <dbReference type="PROSITE" id="PS50067"/>
    </source>
</evidence>
<evidence type="ECO:0000313" key="10">
    <source>
        <dbReference type="Proteomes" id="UP000305948"/>
    </source>
</evidence>
<dbReference type="EMBL" id="ML213503">
    <property type="protein sequence ID" value="TFK57609.1"/>
    <property type="molecule type" value="Genomic_DNA"/>
</dbReference>
<evidence type="ECO:0000256" key="4">
    <source>
        <dbReference type="ARBA" id="ARBA00023175"/>
    </source>
</evidence>
<proteinExistence type="inferred from homology"/>
<comment type="similarity">
    <text evidence="5 6">Belongs to the TRAFAC class myosin-kinesin ATPase superfamily. Kinesin family.</text>
</comment>
<organism evidence="9 10">
    <name type="scientific">Heliocybe sulcata</name>
    <dbReference type="NCBI Taxonomy" id="5364"/>
    <lineage>
        <taxon>Eukaryota</taxon>
        <taxon>Fungi</taxon>
        <taxon>Dikarya</taxon>
        <taxon>Basidiomycota</taxon>
        <taxon>Agaricomycotina</taxon>
        <taxon>Agaricomycetes</taxon>
        <taxon>Gloeophyllales</taxon>
        <taxon>Gloeophyllaceae</taxon>
        <taxon>Heliocybe</taxon>
    </lineage>
</organism>
<dbReference type="SMART" id="SM00129">
    <property type="entry name" value="KISc"/>
    <property type="match status" value="1"/>
</dbReference>
<dbReference type="InterPro" id="IPR027417">
    <property type="entry name" value="P-loop_NTPase"/>
</dbReference>
<feature type="compositionally biased region" description="Polar residues" evidence="7">
    <location>
        <begin position="609"/>
        <end position="621"/>
    </location>
</feature>
<feature type="binding site" evidence="5">
    <location>
        <begin position="59"/>
        <end position="66"/>
    </location>
    <ligand>
        <name>ATP</name>
        <dbReference type="ChEBI" id="CHEBI:30616"/>
    </ligand>
</feature>
<dbReference type="InterPro" id="IPR036961">
    <property type="entry name" value="Kinesin_motor_dom_sf"/>
</dbReference>
<keyword evidence="2 5" id="KW-0547">Nucleotide-binding</keyword>
<evidence type="ECO:0000313" key="9">
    <source>
        <dbReference type="EMBL" id="TFK57609.1"/>
    </source>
</evidence>
<dbReference type="PRINTS" id="PR00380">
    <property type="entry name" value="KINESINHEAVY"/>
</dbReference>
<dbReference type="Pfam" id="PF00225">
    <property type="entry name" value="Kinesin"/>
    <property type="match status" value="1"/>
</dbReference>
<evidence type="ECO:0000256" key="7">
    <source>
        <dbReference type="SAM" id="MobiDB-lite"/>
    </source>
</evidence>
<dbReference type="InterPro" id="IPR019821">
    <property type="entry name" value="Kinesin_motor_CS"/>
</dbReference>
<feature type="region of interest" description="Disordered" evidence="7">
    <location>
        <begin position="571"/>
        <end position="621"/>
    </location>
</feature>
<dbReference type="SUPFAM" id="SSF52540">
    <property type="entry name" value="P-loop containing nucleoside triphosphate hydrolases"/>
    <property type="match status" value="1"/>
</dbReference>
<evidence type="ECO:0000256" key="3">
    <source>
        <dbReference type="ARBA" id="ARBA00022840"/>
    </source>
</evidence>
<dbReference type="GO" id="GO:0005874">
    <property type="term" value="C:microtubule"/>
    <property type="evidence" value="ECO:0007669"/>
    <property type="project" value="UniProtKB-KW"/>
</dbReference>
<keyword evidence="4 5" id="KW-0505">Motor protein</keyword>
<dbReference type="STRING" id="5364.A0A5C3NI53"/>
<dbReference type="PROSITE" id="PS50067">
    <property type="entry name" value="KINESIN_MOTOR_2"/>
    <property type="match status" value="1"/>
</dbReference>
<gene>
    <name evidence="9" type="ORF">OE88DRAFT_1619508</name>
</gene>
<accession>A0A5C3NI53</accession>
<feature type="domain" description="Kinesin motor" evidence="8">
    <location>
        <begin position="1"/>
        <end position="421"/>
    </location>
</feature>
<protein>
    <recommendedName>
        <fullName evidence="6">Kinesin-like protein</fullName>
    </recommendedName>
</protein>
<evidence type="ECO:0000256" key="2">
    <source>
        <dbReference type="ARBA" id="ARBA00022741"/>
    </source>
</evidence>
<dbReference type="InterPro" id="IPR027640">
    <property type="entry name" value="Kinesin-like_fam"/>
</dbReference>
<dbReference type="GO" id="GO:0005634">
    <property type="term" value="C:nucleus"/>
    <property type="evidence" value="ECO:0007669"/>
    <property type="project" value="TreeGrafter"/>
</dbReference>
<dbReference type="AlphaFoldDB" id="A0A5C3NI53"/>
<dbReference type="Gene3D" id="3.40.850.10">
    <property type="entry name" value="Kinesin motor domain"/>
    <property type="match status" value="1"/>
</dbReference>
<dbReference type="GO" id="GO:0005524">
    <property type="term" value="F:ATP binding"/>
    <property type="evidence" value="ECO:0007669"/>
    <property type="project" value="UniProtKB-UniRule"/>
</dbReference>
<dbReference type="PROSITE" id="PS00411">
    <property type="entry name" value="KINESIN_MOTOR_1"/>
    <property type="match status" value="1"/>
</dbReference>
<feature type="compositionally biased region" description="Acidic residues" evidence="7">
    <location>
        <begin position="593"/>
        <end position="607"/>
    </location>
</feature>
<name>A0A5C3NI53_9AGAM</name>
<dbReference type="InterPro" id="IPR001752">
    <property type="entry name" value="Kinesin_motor_dom"/>
</dbReference>
<dbReference type="GO" id="GO:0005871">
    <property type="term" value="C:kinesin complex"/>
    <property type="evidence" value="ECO:0007669"/>
    <property type="project" value="TreeGrafter"/>
</dbReference>
<reference evidence="9 10" key="1">
    <citation type="journal article" date="2019" name="Nat. Ecol. Evol.">
        <title>Megaphylogeny resolves global patterns of mushroom evolution.</title>
        <authorList>
            <person name="Varga T."/>
            <person name="Krizsan K."/>
            <person name="Foldi C."/>
            <person name="Dima B."/>
            <person name="Sanchez-Garcia M."/>
            <person name="Sanchez-Ramirez S."/>
            <person name="Szollosi G.J."/>
            <person name="Szarkandi J.G."/>
            <person name="Papp V."/>
            <person name="Albert L."/>
            <person name="Andreopoulos W."/>
            <person name="Angelini C."/>
            <person name="Antonin V."/>
            <person name="Barry K.W."/>
            <person name="Bougher N.L."/>
            <person name="Buchanan P."/>
            <person name="Buyck B."/>
            <person name="Bense V."/>
            <person name="Catcheside P."/>
            <person name="Chovatia M."/>
            <person name="Cooper J."/>
            <person name="Damon W."/>
            <person name="Desjardin D."/>
            <person name="Finy P."/>
            <person name="Geml J."/>
            <person name="Haridas S."/>
            <person name="Hughes K."/>
            <person name="Justo A."/>
            <person name="Karasinski D."/>
            <person name="Kautmanova I."/>
            <person name="Kiss B."/>
            <person name="Kocsube S."/>
            <person name="Kotiranta H."/>
            <person name="LaButti K.M."/>
            <person name="Lechner B.E."/>
            <person name="Liimatainen K."/>
            <person name="Lipzen A."/>
            <person name="Lukacs Z."/>
            <person name="Mihaltcheva S."/>
            <person name="Morgado L.N."/>
            <person name="Niskanen T."/>
            <person name="Noordeloos M.E."/>
            <person name="Ohm R.A."/>
            <person name="Ortiz-Santana B."/>
            <person name="Ovrebo C."/>
            <person name="Racz N."/>
            <person name="Riley R."/>
            <person name="Savchenko A."/>
            <person name="Shiryaev A."/>
            <person name="Soop K."/>
            <person name="Spirin V."/>
            <person name="Szebenyi C."/>
            <person name="Tomsovsky M."/>
            <person name="Tulloss R.E."/>
            <person name="Uehling J."/>
            <person name="Grigoriev I.V."/>
            <person name="Vagvolgyi C."/>
            <person name="Papp T."/>
            <person name="Martin F.M."/>
            <person name="Miettinen O."/>
            <person name="Hibbett D.S."/>
            <person name="Nagy L.G."/>
        </authorList>
    </citation>
    <scope>NUCLEOTIDE SEQUENCE [LARGE SCALE GENOMIC DNA]</scope>
    <source>
        <strain evidence="9 10">OMC1185</strain>
    </source>
</reference>
<evidence type="ECO:0000256" key="6">
    <source>
        <dbReference type="RuleBase" id="RU000394"/>
    </source>
</evidence>
<keyword evidence="10" id="KW-1185">Reference proteome</keyword>
<keyword evidence="3 5" id="KW-0067">ATP-binding</keyword>
<sequence length="621" mass="68349">MTDPSPASHRLSTAPPSSIYTFSRIFPTTTPQSEFFTYTTLPLVQDLLDGQNGLLFAYGVTNSGKTYTVQGGSEEGSAGILPRTLDVVFNSIEGLHAEHRYRPVRLQGVEDAPTSLASSTPRSTPASSNAPALADILAEHFEEPTELDVDPTVLPVDRNHEYSIWLSYAEVYNEKVYDLLHTVNCDDTDAKTIRPSFITALSGGRGDSLLLTRKALPVKPEPASDGGTGKYVAGLRQIRVHSAAEAKALLKLGQLHRRVFGTLANSQSSRSHGVVTIKVLRNHKGEREDASAYQTARLTLVDLAGSERTRNTQTSGERLREAGNINKSLMVLGQCMEVLRSNQRRLAQSLSQPGRGDTRDVRRGLRVVPFRHSKLTEVLMDYFAEGGGGGRVGMIVNVNPYDTGYEENGHVMRFAAVAREVAVQRAGSPVKRAMSPTKKSQQQESVGLGFAPNRRKVMLSSLGANRKVSQTQVEIVEEDEETAEQGSDDDPELIDPMVDALFEEIDILRLQLVESQLRCAMIEAETREEVMKEMDERMRSMEGMFQRRLMNEIASNEMKTNAKIDMLHRAGAFGKSSPPQSQIESSAPKKEEIEDSEGDTSEMEDIETSLVSNSSRLFCPG</sequence>
<dbReference type="GO" id="GO:0007018">
    <property type="term" value="P:microtubule-based movement"/>
    <property type="evidence" value="ECO:0007669"/>
    <property type="project" value="InterPro"/>
</dbReference>
<dbReference type="OrthoDB" id="123929at2759"/>
<evidence type="ECO:0000256" key="5">
    <source>
        <dbReference type="PROSITE-ProRule" id="PRU00283"/>
    </source>
</evidence>
<keyword evidence="1 6" id="KW-0493">Microtubule</keyword>